<dbReference type="Gene3D" id="3.40.50.720">
    <property type="entry name" value="NAD(P)-binding Rossmann-like Domain"/>
    <property type="match status" value="1"/>
</dbReference>
<sequence>MLALVTGGTGFVGYHVVAALRDQGHQVRALVRDPMRAQALLALGADVCVGDLATGAGIEAAVRGCDAVFHVAAHYSLDRRDDALMYAANVEGTRRLIEAVRHAGGPRLVYTSSTAAVKLRHDGKPATEADGFNDPDKVYSTYKKTKVLAERLAIDAAKAGMDIVIVNPSTPVGPYDVKPTPTGRIVLNTMLGRMPAYVETGLNLVAVEDVALGHLLAYARGRRGERYILGNRNMHFGDLVGTVARLAGRRPPRTKIPFWVAMSVAIVDDYLLSRLLHHTPRAPVDGVKLAREPMYFDATKAVQELGMPQSSVEDALLRAITWFREAGMAPVSK</sequence>
<dbReference type="PANTHER" id="PTHR48079:SF6">
    <property type="entry name" value="NAD(P)-BINDING DOMAIN-CONTAINING PROTEIN-RELATED"/>
    <property type="match status" value="1"/>
</dbReference>
<name>A0A4R8LUE1_9BACL</name>
<feature type="domain" description="NAD-dependent epimerase/dehydratase" evidence="1">
    <location>
        <begin position="3"/>
        <end position="230"/>
    </location>
</feature>
<gene>
    <name evidence="2" type="ORF">C7445_101381</name>
</gene>
<dbReference type="OrthoDB" id="9807212at2"/>
<evidence type="ECO:0000313" key="3">
    <source>
        <dbReference type="Proteomes" id="UP000294581"/>
    </source>
</evidence>
<dbReference type="AlphaFoldDB" id="A0A4R8LUE1"/>
<dbReference type="Proteomes" id="UP000294581">
    <property type="component" value="Unassembled WGS sequence"/>
</dbReference>
<proteinExistence type="predicted"/>
<dbReference type="InterPro" id="IPR036291">
    <property type="entry name" value="NAD(P)-bd_dom_sf"/>
</dbReference>
<dbReference type="NCBIfam" id="TIGR03466">
    <property type="entry name" value="HpnA"/>
    <property type="match status" value="1"/>
</dbReference>
<reference evidence="2 3" key="1">
    <citation type="submission" date="2019-03" db="EMBL/GenBank/DDBJ databases">
        <title>Genomic Encyclopedia of Type Strains, Phase IV (KMG-IV): sequencing the most valuable type-strain genomes for metagenomic binning, comparative biology and taxonomic classification.</title>
        <authorList>
            <person name="Goeker M."/>
        </authorList>
    </citation>
    <scope>NUCLEOTIDE SEQUENCE [LARGE SCALE GENOMIC DNA]</scope>
    <source>
        <strain evidence="2 3">DSM 17974</strain>
    </source>
</reference>
<organism evidence="2 3">
    <name type="scientific">Alicyclobacillus sacchari</name>
    <dbReference type="NCBI Taxonomy" id="392010"/>
    <lineage>
        <taxon>Bacteria</taxon>
        <taxon>Bacillati</taxon>
        <taxon>Bacillota</taxon>
        <taxon>Bacilli</taxon>
        <taxon>Bacillales</taxon>
        <taxon>Alicyclobacillaceae</taxon>
        <taxon>Alicyclobacillus</taxon>
    </lineage>
</organism>
<dbReference type="EMBL" id="SORF01000001">
    <property type="protein sequence ID" value="TDY51379.1"/>
    <property type="molecule type" value="Genomic_DNA"/>
</dbReference>
<dbReference type="GO" id="GO:0005737">
    <property type="term" value="C:cytoplasm"/>
    <property type="evidence" value="ECO:0007669"/>
    <property type="project" value="TreeGrafter"/>
</dbReference>
<dbReference type="InterPro" id="IPR001509">
    <property type="entry name" value="Epimerase_deHydtase"/>
</dbReference>
<comment type="caution">
    <text evidence="2">The sequence shown here is derived from an EMBL/GenBank/DDBJ whole genome shotgun (WGS) entry which is preliminary data.</text>
</comment>
<dbReference type="InterPro" id="IPR051783">
    <property type="entry name" value="NAD(P)-dependent_oxidoreduct"/>
</dbReference>
<keyword evidence="3" id="KW-1185">Reference proteome</keyword>
<accession>A0A4R8LUE1</accession>
<dbReference type="GO" id="GO:0004029">
    <property type="term" value="F:aldehyde dehydrogenase (NAD+) activity"/>
    <property type="evidence" value="ECO:0007669"/>
    <property type="project" value="TreeGrafter"/>
</dbReference>
<dbReference type="InterPro" id="IPR017829">
    <property type="entry name" value="Hopanoid-assoc_sugar_epimerase"/>
</dbReference>
<evidence type="ECO:0000313" key="2">
    <source>
        <dbReference type="EMBL" id="TDY51379.1"/>
    </source>
</evidence>
<dbReference type="RefSeq" id="WP_134158323.1">
    <property type="nucleotide sequence ID" value="NZ_SORF01000001.1"/>
</dbReference>
<dbReference type="SUPFAM" id="SSF51735">
    <property type="entry name" value="NAD(P)-binding Rossmann-fold domains"/>
    <property type="match status" value="1"/>
</dbReference>
<dbReference type="PANTHER" id="PTHR48079">
    <property type="entry name" value="PROTEIN YEEZ"/>
    <property type="match status" value="1"/>
</dbReference>
<protein>
    <submittedName>
        <fullName evidence="2">Dihydroflavonol-4-reductase</fullName>
    </submittedName>
</protein>
<dbReference type="CDD" id="cd05228">
    <property type="entry name" value="AR_FR_like_1_SDR_e"/>
    <property type="match status" value="1"/>
</dbReference>
<evidence type="ECO:0000259" key="1">
    <source>
        <dbReference type="Pfam" id="PF01370"/>
    </source>
</evidence>
<dbReference type="Pfam" id="PF01370">
    <property type="entry name" value="Epimerase"/>
    <property type="match status" value="1"/>
</dbReference>